<dbReference type="AlphaFoldDB" id="A0A412CB87"/>
<evidence type="ECO:0000256" key="3">
    <source>
        <dbReference type="ARBA" id="ARBA00022490"/>
    </source>
</evidence>
<dbReference type="RefSeq" id="WP_118013366.1">
    <property type="nucleotide sequence ID" value="NZ_CAXSWW010000011.1"/>
</dbReference>
<dbReference type="PANTHER" id="PTHR42713">
    <property type="entry name" value="HISTIDINE KINASE-RELATED"/>
    <property type="match status" value="1"/>
</dbReference>
<evidence type="ECO:0000256" key="6">
    <source>
        <dbReference type="ARBA" id="ARBA00023015"/>
    </source>
</evidence>
<dbReference type="GO" id="GO:0043565">
    <property type="term" value="F:sequence-specific DNA binding"/>
    <property type="evidence" value="ECO:0007669"/>
    <property type="project" value="InterPro"/>
</dbReference>
<dbReference type="Pfam" id="PF12833">
    <property type="entry name" value="HTH_18"/>
    <property type="match status" value="1"/>
</dbReference>
<dbReference type="Gene3D" id="3.40.50.2300">
    <property type="match status" value="1"/>
</dbReference>
<gene>
    <name evidence="13" type="ORF">DWY88_01020</name>
</gene>
<dbReference type="InterPro" id="IPR009057">
    <property type="entry name" value="Homeodomain-like_sf"/>
</dbReference>
<evidence type="ECO:0000256" key="2">
    <source>
        <dbReference type="ARBA" id="ARBA00018672"/>
    </source>
</evidence>
<comment type="caution">
    <text evidence="13">The sequence shown here is derived from an EMBL/GenBank/DDBJ whole genome shotgun (WGS) entry which is preliminary data.</text>
</comment>
<dbReference type="GO" id="GO:0000160">
    <property type="term" value="P:phosphorelay signal transduction system"/>
    <property type="evidence" value="ECO:0007669"/>
    <property type="project" value="UniProtKB-KW"/>
</dbReference>
<keyword evidence="3" id="KW-0963">Cytoplasm</keyword>
<dbReference type="SUPFAM" id="SSF46689">
    <property type="entry name" value="Homeodomain-like"/>
    <property type="match status" value="2"/>
</dbReference>
<feature type="domain" description="Response regulatory" evidence="12">
    <location>
        <begin position="3"/>
        <end position="120"/>
    </location>
</feature>
<dbReference type="Proteomes" id="UP000286137">
    <property type="component" value="Unassembled WGS sequence"/>
</dbReference>
<dbReference type="InterPro" id="IPR020449">
    <property type="entry name" value="Tscrpt_reg_AraC-type_HTH"/>
</dbReference>
<dbReference type="InterPro" id="IPR018060">
    <property type="entry name" value="HTH_AraC"/>
</dbReference>
<evidence type="ECO:0000256" key="9">
    <source>
        <dbReference type="ARBA" id="ARBA00024867"/>
    </source>
</evidence>
<dbReference type="SUPFAM" id="SSF52172">
    <property type="entry name" value="CheY-like"/>
    <property type="match status" value="1"/>
</dbReference>
<dbReference type="SMART" id="SM00448">
    <property type="entry name" value="REC"/>
    <property type="match status" value="1"/>
</dbReference>
<comment type="subcellular location">
    <subcellularLocation>
        <location evidence="1">Cytoplasm</location>
    </subcellularLocation>
</comment>
<keyword evidence="5" id="KW-0902">Two-component regulatory system</keyword>
<keyword evidence="7" id="KW-0238">DNA-binding</keyword>
<feature type="modified residue" description="4-aspartylphosphate" evidence="10">
    <location>
        <position position="55"/>
    </location>
</feature>
<accession>A0A412CB87</accession>
<keyword evidence="6" id="KW-0805">Transcription regulation</keyword>
<dbReference type="SMART" id="SM00342">
    <property type="entry name" value="HTH_ARAC"/>
    <property type="match status" value="1"/>
</dbReference>
<organism evidence="13 14">
    <name type="scientific">Mediterraneibacter gnavus</name>
    <name type="common">Ruminococcus gnavus</name>
    <dbReference type="NCBI Taxonomy" id="33038"/>
    <lineage>
        <taxon>Bacteria</taxon>
        <taxon>Bacillati</taxon>
        <taxon>Bacillota</taxon>
        <taxon>Clostridia</taxon>
        <taxon>Lachnospirales</taxon>
        <taxon>Lachnospiraceae</taxon>
        <taxon>Mediterraneibacter</taxon>
    </lineage>
</organism>
<dbReference type="InterPro" id="IPR051552">
    <property type="entry name" value="HptR"/>
</dbReference>
<dbReference type="EMBL" id="QRTJ01000001">
    <property type="protein sequence ID" value="RGQ71429.1"/>
    <property type="molecule type" value="Genomic_DNA"/>
</dbReference>
<keyword evidence="4 10" id="KW-0597">Phosphoprotein</keyword>
<dbReference type="CDD" id="cd17536">
    <property type="entry name" value="REC_YesN-like"/>
    <property type="match status" value="1"/>
</dbReference>
<protein>
    <recommendedName>
        <fullName evidence="2">Stage 0 sporulation protein A homolog</fullName>
    </recommendedName>
</protein>
<evidence type="ECO:0000313" key="14">
    <source>
        <dbReference type="Proteomes" id="UP000286137"/>
    </source>
</evidence>
<evidence type="ECO:0000313" key="13">
    <source>
        <dbReference type="EMBL" id="RGQ71429.1"/>
    </source>
</evidence>
<evidence type="ECO:0000256" key="5">
    <source>
        <dbReference type="ARBA" id="ARBA00023012"/>
    </source>
</evidence>
<reference evidence="13 14" key="1">
    <citation type="submission" date="2018-08" db="EMBL/GenBank/DDBJ databases">
        <title>A genome reference for cultivated species of the human gut microbiota.</title>
        <authorList>
            <person name="Zou Y."/>
            <person name="Xue W."/>
            <person name="Luo G."/>
        </authorList>
    </citation>
    <scope>NUCLEOTIDE SEQUENCE [LARGE SCALE GENOMIC DNA]</scope>
    <source>
        <strain evidence="13 14">AF27-4BH</strain>
    </source>
</reference>
<dbReference type="PROSITE" id="PS01124">
    <property type="entry name" value="HTH_ARAC_FAMILY_2"/>
    <property type="match status" value="1"/>
</dbReference>
<name>A0A412CB87_MEDGN</name>
<dbReference type="GO" id="GO:0005737">
    <property type="term" value="C:cytoplasm"/>
    <property type="evidence" value="ECO:0007669"/>
    <property type="project" value="UniProtKB-SubCell"/>
</dbReference>
<dbReference type="PRINTS" id="PR00032">
    <property type="entry name" value="HTHARAC"/>
</dbReference>
<dbReference type="InterPro" id="IPR001789">
    <property type="entry name" value="Sig_transdc_resp-reg_receiver"/>
</dbReference>
<dbReference type="InterPro" id="IPR011006">
    <property type="entry name" value="CheY-like_superfamily"/>
</dbReference>
<dbReference type="PROSITE" id="PS50110">
    <property type="entry name" value="RESPONSE_REGULATORY"/>
    <property type="match status" value="1"/>
</dbReference>
<evidence type="ECO:0000256" key="1">
    <source>
        <dbReference type="ARBA" id="ARBA00004496"/>
    </source>
</evidence>
<evidence type="ECO:0000259" key="12">
    <source>
        <dbReference type="PROSITE" id="PS50110"/>
    </source>
</evidence>
<comment type="function">
    <text evidence="9">May play the central regulatory role in sporulation. It may be an element of the effector pathway responsible for the activation of sporulation genes in response to nutritional stress. Spo0A may act in concert with spo0H (a sigma factor) to control the expression of some genes that are critical to the sporulation process.</text>
</comment>
<evidence type="ECO:0000256" key="7">
    <source>
        <dbReference type="ARBA" id="ARBA00023125"/>
    </source>
</evidence>
<evidence type="ECO:0000256" key="10">
    <source>
        <dbReference type="PROSITE-ProRule" id="PRU00169"/>
    </source>
</evidence>
<evidence type="ECO:0000259" key="11">
    <source>
        <dbReference type="PROSITE" id="PS01124"/>
    </source>
</evidence>
<dbReference type="Gene3D" id="1.10.10.60">
    <property type="entry name" value="Homeodomain-like"/>
    <property type="match status" value="2"/>
</dbReference>
<evidence type="ECO:0000256" key="8">
    <source>
        <dbReference type="ARBA" id="ARBA00023163"/>
    </source>
</evidence>
<proteinExistence type="predicted"/>
<evidence type="ECO:0000256" key="4">
    <source>
        <dbReference type="ARBA" id="ARBA00022553"/>
    </source>
</evidence>
<keyword evidence="8" id="KW-0804">Transcription</keyword>
<dbReference type="GO" id="GO:0003700">
    <property type="term" value="F:DNA-binding transcription factor activity"/>
    <property type="evidence" value="ECO:0007669"/>
    <property type="project" value="InterPro"/>
</dbReference>
<feature type="domain" description="HTH araC/xylS-type" evidence="11">
    <location>
        <begin position="407"/>
        <end position="505"/>
    </location>
</feature>
<sequence length="508" mass="58935">MKKVMVVEDEEFILQGILCINDWASMDMEVVHTAHNGKEALEKFREEPVDILLTDVEMPLMNGLELIGEIRKLSRRVRCLILSGYDEFEYARAALKMDVEEYILKPINEEQLDRALKQAAKHLDEMDKRNAVNLEAGLGWLQFLKGEGKEKEKKSFCEMLPPIEEQKILYPAIMKLDLDSLEEAEGISNILVKLQKKYRQVKPVYLSADVLLCLFYVEVEWTEEAVKAFFEEMQDVLESELGVMSFISMGDGLNSYEALPHAYGRMMGMLRYRLLTGYGRCMSEMDIRKKSTEDITMDASWLRKKILEKDQDGALQYVEELFMNCMEANTSLDGLYQIALKTILLLQDIKSEYHLNEAQSLKGISELMDRIYQAEDIFGIRAILMLEITAVITLLHTEDSQYTPVIREILSNIQKNYKEEFSLKVLSYKYHMNTSYLGQIFQKEVGCSFNQYLSNIKNEKAKELILNTNMKINDIAREVGYPDTSYFYRKFKQCYGVSPASLRNMKKY</sequence>
<dbReference type="Pfam" id="PF00072">
    <property type="entry name" value="Response_reg"/>
    <property type="match status" value="1"/>
</dbReference>
<dbReference type="PANTHER" id="PTHR42713:SF3">
    <property type="entry name" value="TRANSCRIPTIONAL REGULATORY PROTEIN HPTR"/>
    <property type="match status" value="1"/>
</dbReference>